<dbReference type="GO" id="GO:0016993">
    <property type="term" value="F:precorrin-8X methylmutase activity"/>
    <property type="evidence" value="ECO:0007669"/>
    <property type="project" value="InterPro"/>
</dbReference>
<keyword evidence="3" id="KW-0169">Cobalamin biosynthesis</keyword>
<dbReference type="UniPathway" id="UPA00148"/>
<evidence type="ECO:0000256" key="2">
    <source>
        <dbReference type="ARBA" id="ARBA00009774"/>
    </source>
</evidence>
<dbReference type="PANTHER" id="PTHR43588">
    <property type="entry name" value="COBALT-PRECORRIN-8 METHYLMUTASE"/>
    <property type="match status" value="1"/>
</dbReference>
<gene>
    <name evidence="6" type="ORF">MNBD_ALPHA08-968</name>
</gene>
<reference evidence="6" key="1">
    <citation type="submission" date="2018-06" db="EMBL/GenBank/DDBJ databases">
        <authorList>
            <person name="Zhirakovskaya E."/>
        </authorList>
    </citation>
    <scope>NUCLEOTIDE SEQUENCE</scope>
</reference>
<name>A0A3B0RXW6_9ZZZZ</name>
<dbReference type="GO" id="GO:0009236">
    <property type="term" value="P:cobalamin biosynthetic process"/>
    <property type="evidence" value="ECO:0007669"/>
    <property type="project" value="UniProtKB-UniPathway"/>
</dbReference>
<dbReference type="AlphaFoldDB" id="A0A3B0RXW6"/>
<evidence type="ECO:0000313" key="6">
    <source>
        <dbReference type="EMBL" id="VAV93118.1"/>
    </source>
</evidence>
<dbReference type="Pfam" id="PF02570">
    <property type="entry name" value="CbiC"/>
    <property type="match status" value="1"/>
</dbReference>
<protein>
    <recommendedName>
        <fullName evidence="5">Cobalamin biosynthesis precorrin-8X methylmutase CobH/CbiC domain-containing protein</fullName>
    </recommendedName>
</protein>
<comment type="similarity">
    <text evidence="2">Belongs to the CobH/CbiC family.</text>
</comment>
<feature type="non-terminal residue" evidence="6">
    <location>
        <position position="111"/>
    </location>
</feature>
<dbReference type="InterPro" id="IPR036588">
    <property type="entry name" value="CobH/CbiC_sf"/>
</dbReference>
<dbReference type="InterPro" id="IPR003722">
    <property type="entry name" value="Cbl_synth_CobH/CbiC"/>
</dbReference>
<dbReference type="SUPFAM" id="SSF63965">
    <property type="entry name" value="Precorrin-8X methylmutase CbiC/CobH"/>
    <property type="match status" value="1"/>
</dbReference>
<evidence type="ECO:0000259" key="5">
    <source>
        <dbReference type="Pfam" id="PF02570"/>
    </source>
</evidence>
<evidence type="ECO:0000256" key="1">
    <source>
        <dbReference type="ARBA" id="ARBA00004953"/>
    </source>
</evidence>
<comment type="pathway">
    <text evidence="1">Cofactor biosynthesis; adenosylcobalamin biosynthesis.</text>
</comment>
<sequence length="111" mass="12066">MTYLTNPDEIYQRSFELINQEVDLSHLPADTAPVAERVIHACGMPEILPDLRITDDLASAVTTALQNAAPIFVDAEMLKSAIIPRMLPASTNVICKLNHPDAATIGKAKNI</sequence>
<dbReference type="Gene3D" id="3.40.50.10230">
    <property type="entry name" value="Cobalamin biosynthesis CobH/CbiC, precorrin-8X methylmutase"/>
    <property type="match status" value="1"/>
</dbReference>
<evidence type="ECO:0000256" key="4">
    <source>
        <dbReference type="ARBA" id="ARBA00023235"/>
    </source>
</evidence>
<keyword evidence="4" id="KW-0413">Isomerase</keyword>
<accession>A0A3B0RXW6</accession>
<evidence type="ECO:0000256" key="3">
    <source>
        <dbReference type="ARBA" id="ARBA00022573"/>
    </source>
</evidence>
<feature type="domain" description="Cobalamin biosynthesis precorrin-8X methylmutase CobH/CbiC" evidence="5">
    <location>
        <begin position="9"/>
        <end position="110"/>
    </location>
</feature>
<dbReference type="PANTHER" id="PTHR43588:SF1">
    <property type="entry name" value="COBALT-PRECORRIN-8 METHYLMUTASE"/>
    <property type="match status" value="1"/>
</dbReference>
<organism evidence="6">
    <name type="scientific">hydrothermal vent metagenome</name>
    <dbReference type="NCBI Taxonomy" id="652676"/>
    <lineage>
        <taxon>unclassified sequences</taxon>
        <taxon>metagenomes</taxon>
        <taxon>ecological metagenomes</taxon>
    </lineage>
</organism>
<proteinExistence type="inferred from homology"/>
<dbReference type="EMBL" id="UOEC01000106">
    <property type="protein sequence ID" value="VAV93118.1"/>
    <property type="molecule type" value="Genomic_DNA"/>
</dbReference>